<dbReference type="InterPro" id="IPR027469">
    <property type="entry name" value="Cation_efflux_TMD_sf"/>
</dbReference>
<feature type="domain" description="Cation efflux protein transmembrane" evidence="10">
    <location>
        <begin position="14"/>
        <end position="202"/>
    </location>
</feature>
<organism evidence="12 13">
    <name type="scientific">Algoriphagus ornithinivorans</name>
    <dbReference type="NCBI Taxonomy" id="226506"/>
    <lineage>
        <taxon>Bacteria</taxon>
        <taxon>Pseudomonadati</taxon>
        <taxon>Bacteroidota</taxon>
        <taxon>Cytophagia</taxon>
        <taxon>Cytophagales</taxon>
        <taxon>Cyclobacteriaceae</taxon>
        <taxon>Algoriphagus</taxon>
    </lineage>
</organism>
<keyword evidence="5" id="KW-0864">Zinc transport</keyword>
<evidence type="ECO:0000256" key="6">
    <source>
        <dbReference type="ARBA" id="ARBA00022989"/>
    </source>
</evidence>
<keyword evidence="13" id="KW-1185">Reference proteome</keyword>
<dbReference type="STRING" id="226506.SAMN04488519_11353"/>
<evidence type="ECO:0000256" key="2">
    <source>
        <dbReference type="ARBA" id="ARBA00008873"/>
    </source>
</evidence>
<evidence type="ECO:0000259" key="11">
    <source>
        <dbReference type="Pfam" id="PF16916"/>
    </source>
</evidence>
<feature type="transmembrane region" description="Helical" evidence="9">
    <location>
        <begin position="16"/>
        <end position="35"/>
    </location>
</feature>
<evidence type="ECO:0000256" key="9">
    <source>
        <dbReference type="SAM" id="Phobius"/>
    </source>
</evidence>
<evidence type="ECO:0000256" key="8">
    <source>
        <dbReference type="ARBA" id="ARBA00023136"/>
    </source>
</evidence>
<protein>
    <submittedName>
        <fullName evidence="12">Cobalt-zinc-cadmium efflux system protein</fullName>
    </submittedName>
</protein>
<dbReference type="RefSeq" id="WP_091655567.1">
    <property type="nucleotide sequence ID" value="NZ_FOVW01000013.1"/>
</dbReference>
<feature type="transmembrane region" description="Helical" evidence="9">
    <location>
        <begin position="79"/>
        <end position="99"/>
    </location>
</feature>
<dbReference type="Gene3D" id="1.20.1510.10">
    <property type="entry name" value="Cation efflux protein transmembrane domain"/>
    <property type="match status" value="1"/>
</dbReference>
<dbReference type="PANTHER" id="PTHR11562">
    <property type="entry name" value="CATION EFFLUX PROTEIN/ ZINC TRANSPORTER"/>
    <property type="match status" value="1"/>
</dbReference>
<dbReference type="NCBIfam" id="TIGR01297">
    <property type="entry name" value="CDF"/>
    <property type="match status" value="1"/>
</dbReference>
<dbReference type="EMBL" id="FOVW01000013">
    <property type="protein sequence ID" value="SFO75062.1"/>
    <property type="molecule type" value="Genomic_DNA"/>
</dbReference>
<dbReference type="GO" id="GO:0005886">
    <property type="term" value="C:plasma membrane"/>
    <property type="evidence" value="ECO:0007669"/>
    <property type="project" value="TreeGrafter"/>
</dbReference>
<feature type="transmembrane region" description="Helical" evidence="9">
    <location>
        <begin position="145"/>
        <end position="168"/>
    </location>
</feature>
<evidence type="ECO:0000256" key="5">
    <source>
        <dbReference type="ARBA" id="ARBA00022906"/>
    </source>
</evidence>
<feature type="transmembrane region" description="Helical" evidence="9">
    <location>
        <begin position="174"/>
        <end position="192"/>
    </location>
</feature>
<evidence type="ECO:0000313" key="12">
    <source>
        <dbReference type="EMBL" id="SFO75062.1"/>
    </source>
</evidence>
<evidence type="ECO:0000256" key="4">
    <source>
        <dbReference type="ARBA" id="ARBA00022692"/>
    </source>
</evidence>
<dbReference type="Pfam" id="PF16916">
    <property type="entry name" value="ZT_dimer"/>
    <property type="match status" value="1"/>
</dbReference>
<keyword evidence="8 9" id="KW-0472">Membrane</keyword>
<dbReference type="InterPro" id="IPR036837">
    <property type="entry name" value="Cation_efflux_CTD_sf"/>
</dbReference>
<proteinExistence type="inferred from homology"/>
<evidence type="ECO:0000256" key="7">
    <source>
        <dbReference type="ARBA" id="ARBA00023065"/>
    </source>
</evidence>
<name>A0A1I5JQI4_9BACT</name>
<dbReference type="SUPFAM" id="SSF160240">
    <property type="entry name" value="Cation efflux protein cytoplasmic domain-like"/>
    <property type="match status" value="1"/>
</dbReference>
<evidence type="ECO:0000313" key="13">
    <source>
        <dbReference type="Proteomes" id="UP000199564"/>
    </source>
</evidence>
<dbReference type="Pfam" id="PF01545">
    <property type="entry name" value="Cation_efflux"/>
    <property type="match status" value="1"/>
</dbReference>
<evidence type="ECO:0000256" key="3">
    <source>
        <dbReference type="ARBA" id="ARBA00022448"/>
    </source>
</evidence>
<dbReference type="InterPro" id="IPR027470">
    <property type="entry name" value="Cation_efflux_CTD"/>
</dbReference>
<dbReference type="InterPro" id="IPR058533">
    <property type="entry name" value="Cation_efflux_TM"/>
</dbReference>
<evidence type="ECO:0000259" key="10">
    <source>
        <dbReference type="Pfam" id="PF01545"/>
    </source>
</evidence>
<dbReference type="InterPro" id="IPR050681">
    <property type="entry name" value="CDF/SLC30A"/>
</dbReference>
<dbReference type="AlphaFoldDB" id="A0A1I5JQI4"/>
<dbReference type="Proteomes" id="UP000199564">
    <property type="component" value="Unassembled WGS sequence"/>
</dbReference>
<feature type="transmembrane region" description="Helical" evidence="9">
    <location>
        <begin position="114"/>
        <end position="133"/>
    </location>
</feature>
<gene>
    <name evidence="12" type="ORF">SAMN04488519_11353</name>
</gene>
<sequence length="298" mass="33777">MHEHHHHPQDSNNLKIAFFLNLGFTILELVGGFWVNSVAILSDAIHDLGDSLSLGLAWGLQEKSKQKANDSFSFGYGRFSLLGALINAMVLIIGSVFIINEAIQRLITPELSDAKGMIFFAIFGVIVNGYAAWKVGHGHSQNEKVISWHLIEDVLGWVAVLIGGILLLFFDWPWIDPVLSLGITLFILWNVLKNLKETLYIFLQAVPSDISLDQIKKELCALPIVESIHHTHLWSMEGAHHVFTAHVRLKQVQNLKELLESKKQVQETLKKYPLSHYTIEWELSEENCALEQKENPFR</sequence>
<dbReference type="GO" id="GO:0005385">
    <property type="term" value="F:zinc ion transmembrane transporter activity"/>
    <property type="evidence" value="ECO:0007669"/>
    <property type="project" value="TreeGrafter"/>
</dbReference>
<feature type="domain" description="Cation efflux protein cytoplasmic" evidence="11">
    <location>
        <begin position="207"/>
        <end position="279"/>
    </location>
</feature>
<keyword evidence="4 9" id="KW-0812">Transmembrane</keyword>
<comment type="subcellular location">
    <subcellularLocation>
        <location evidence="1">Membrane</location>
        <topology evidence="1">Multi-pass membrane protein</topology>
    </subcellularLocation>
</comment>
<reference evidence="13" key="1">
    <citation type="submission" date="2016-10" db="EMBL/GenBank/DDBJ databases">
        <authorList>
            <person name="Varghese N."/>
            <person name="Submissions S."/>
        </authorList>
    </citation>
    <scope>NUCLEOTIDE SEQUENCE [LARGE SCALE GENOMIC DNA]</scope>
    <source>
        <strain evidence="13">DSM 15282</strain>
    </source>
</reference>
<keyword evidence="6 9" id="KW-1133">Transmembrane helix</keyword>
<accession>A0A1I5JQI4</accession>
<keyword evidence="3" id="KW-0813">Transport</keyword>
<evidence type="ECO:0000256" key="1">
    <source>
        <dbReference type="ARBA" id="ARBA00004141"/>
    </source>
</evidence>
<dbReference type="PANTHER" id="PTHR11562:SF17">
    <property type="entry name" value="RE54080P-RELATED"/>
    <property type="match status" value="1"/>
</dbReference>
<comment type="similarity">
    <text evidence="2">Belongs to the cation diffusion facilitator (CDF) transporter (TC 2.A.4) family. SLC30A subfamily.</text>
</comment>
<dbReference type="SUPFAM" id="SSF161111">
    <property type="entry name" value="Cation efflux protein transmembrane domain-like"/>
    <property type="match status" value="1"/>
</dbReference>
<keyword evidence="7" id="KW-0406">Ion transport</keyword>
<dbReference type="InterPro" id="IPR002524">
    <property type="entry name" value="Cation_efflux"/>
</dbReference>
<keyword evidence="5" id="KW-0862">Zinc</keyword>